<keyword evidence="5 10" id="KW-0694">RNA-binding</keyword>
<sequence>MGNNLNKKIDTSAKFSVNAERRRSIEEVLSRGVENIYPSRQALENALLSGKKLRIYSGIDPTGKLHLGHLVVLRKLRQFQDLGHEIIILLGDFTAAIGDPTGKSAARKPLNVEQISKNAKNYKKQIGKILDLKKSNVRFLSNEEWTNKLKPKALLELASHFTVARLLERDMFQERIKRGQDILVHEFLYPIFQAYDSLIMDVDMEVGGNDQTFNMLAGRRLMKKLKNKEKFVLTTKLLVDAEGKKMGKTEGNMINLDEKPKEMYGKIMNWPDSLLIIGLDLCTAVSLKEIKEISEQLKRGGINPREVKARLAREIVRLYYGEKKAEEAEKEFIRVFKEKKFPSKIPEMKIKENSLNILELLVKTKMASSRGEAKRLIGQKGVKINRVLKENWQEIIEIKKGTVIQVGKRRFVKAI</sequence>
<dbReference type="PANTHER" id="PTHR11766">
    <property type="entry name" value="TYROSYL-TRNA SYNTHETASE"/>
    <property type="match status" value="1"/>
</dbReference>
<evidence type="ECO:0000256" key="4">
    <source>
        <dbReference type="ARBA" id="ARBA00022840"/>
    </source>
</evidence>
<keyword evidence="7 11" id="KW-0030">Aminoacyl-tRNA synthetase</keyword>
<keyword evidence="3 11" id="KW-0547">Nucleotide-binding</keyword>
<dbReference type="PROSITE" id="PS50889">
    <property type="entry name" value="S4"/>
    <property type="match status" value="1"/>
</dbReference>
<dbReference type="GO" id="GO:0005829">
    <property type="term" value="C:cytosol"/>
    <property type="evidence" value="ECO:0007669"/>
    <property type="project" value="TreeGrafter"/>
</dbReference>
<organism evidence="13 14">
    <name type="scientific">Candidatus Nealsonbacteria bacterium CG08_land_8_20_14_0_20_38_20</name>
    <dbReference type="NCBI Taxonomy" id="1974705"/>
    <lineage>
        <taxon>Bacteria</taxon>
        <taxon>Candidatus Nealsoniibacteriota</taxon>
    </lineage>
</organism>
<dbReference type="SUPFAM" id="SSF52374">
    <property type="entry name" value="Nucleotidylyl transferase"/>
    <property type="match status" value="1"/>
</dbReference>
<comment type="caution">
    <text evidence="13">The sequence shown here is derived from an EMBL/GenBank/DDBJ whole genome shotgun (WGS) entry which is preliminary data.</text>
</comment>
<keyword evidence="6 11" id="KW-0648">Protein biosynthesis</keyword>
<accession>A0A2H0YLE6</accession>
<dbReference type="SUPFAM" id="SSF55174">
    <property type="entry name" value="Alpha-L RNA-binding motif"/>
    <property type="match status" value="1"/>
</dbReference>
<evidence type="ECO:0000256" key="1">
    <source>
        <dbReference type="ARBA" id="ARBA00013160"/>
    </source>
</evidence>
<reference evidence="14" key="1">
    <citation type="submission" date="2017-09" db="EMBL/GenBank/DDBJ databases">
        <title>Depth-based differentiation of microbial function through sediment-hosted aquifers and enrichment of novel symbionts in the deep terrestrial subsurface.</title>
        <authorList>
            <person name="Probst A.J."/>
            <person name="Ladd B."/>
            <person name="Jarett J.K."/>
            <person name="Geller-Mcgrath D.E."/>
            <person name="Sieber C.M.K."/>
            <person name="Emerson J.B."/>
            <person name="Anantharaman K."/>
            <person name="Thomas B.C."/>
            <person name="Malmstrom R."/>
            <person name="Stieglmeier M."/>
            <person name="Klingl A."/>
            <person name="Woyke T."/>
            <person name="Ryan C.M."/>
            <person name="Banfield J.F."/>
        </authorList>
    </citation>
    <scope>NUCLEOTIDE SEQUENCE [LARGE SCALE GENOMIC DNA]</scope>
</reference>
<dbReference type="AlphaFoldDB" id="A0A2H0YLE6"/>
<feature type="domain" description="Tyrosine--tRNA ligase SYY-like C-terminal" evidence="12">
    <location>
        <begin position="340"/>
        <end position="410"/>
    </location>
</feature>
<gene>
    <name evidence="13" type="ORF">COT33_02955</name>
</gene>
<dbReference type="CDD" id="cd00805">
    <property type="entry name" value="TyrRS_core"/>
    <property type="match status" value="1"/>
</dbReference>
<dbReference type="Gene3D" id="1.10.240.10">
    <property type="entry name" value="Tyrosyl-Transfer RNA Synthetase"/>
    <property type="match status" value="1"/>
</dbReference>
<evidence type="ECO:0000256" key="10">
    <source>
        <dbReference type="PROSITE-ProRule" id="PRU00182"/>
    </source>
</evidence>
<dbReference type="EC" id="6.1.1.1" evidence="1 9"/>
<evidence type="ECO:0000259" key="12">
    <source>
        <dbReference type="Pfam" id="PF22421"/>
    </source>
</evidence>
<dbReference type="InterPro" id="IPR001412">
    <property type="entry name" value="aa-tRNA-synth_I_CS"/>
</dbReference>
<evidence type="ECO:0000256" key="8">
    <source>
        <dbReference type="ARBA" id="ARBA00048248"/>
    </source>
</evidence>
<protein>
    <recommendedName>
        <fullName evidence="1 9">Tyrosine--tRNA ligase</fullName>
        <ecNumber evidence="1 9">6.1.1.1</ecNumber>
    </recommendedName>
</protein>
<evidence type="ECO:0000256" key="6">
    <source>
        <dbReference type="ARBA" id="ARBA00022917"/>
    </source>
</evidence>
<evidence type="ECO:0000256" key="5">
    <source>
        <dbReference type="ARBA" id="ARBA00022884"/>
    </source>
</evidence>
<keyword evidence="4 11" id="KW-0067">ATP-binding</keyword>
<evidence type="ECO:0000313" key="14">
    <source>
        <dbReference type="Proteomes" id="UP000230088"/>
    </source>
</evidence>
<dbReference type="Proteomes" id="UP000230088">
    <property type="component" value="Unassembled WGS sequence"/>
</dbReference>
<dbReference type="GO" id="GO:0005524">
    <property type="term" value="F:ATP binding"/>
    <property type="evidence" value="ECO:0007669"/>
    <property type="project" value="UniProtKB-KW"/>
</dbReference>
<dbReference type="InterPro" id="IPR054608">
    <property type="entry name" value="SYY-like_C"/>
</dbReference>
<dbReference type="InterPro" id="IPR036986">
    <property type="entry name" value="S4_RNA-bd_sf"/>
</dbReference>
<comment type="similarity">
    <text evidence="11">Belongs to the class-I aminoacyl-tRNA synthetase family.</text>
</comment>
<dbReference type="Pfam" id="PF22421">
    <property type="entry name" value="SYY_C-terminal"/>
    <property type="match status" value="1"/>
</dbReference>
<evidence type="ECO:0000256" key="2">
    <source>
        <dbReference type="ARBA" id="ARBA00022598"/>
    </source>
</evidence>
<dbReference type="GO" id="GO:0003723">
    <property type="term" value="F:RNA binding"/>
    <property type="evidence" value="ECO:0007669"/>
    <property type="project" value="UniProtKB-KW"/>
</dbReference>
<dbReference type="PROSITE" id="PS00178">
    <property type="entry name" value="AA_TRNA_LIGASE_I"/>
    <property type="match status" value="1"/>
</dbReference>
<dbReference type="InterPro" id="IPR014729">
    <property type="entry name" value="Rossmann-like_a/b/a_fold"/>
</dbReference>
<dbReference type="PRINTS" id="PR01040">
    <property type="entry name" value="TRNASYNTHTYR"/>
</dbReference>
<dbReference type="EMBL" id="PEYD01000057">
    <property type="protein sequence ID" value="PIS39256.1"/>
    <property type="molecule type" value="Genomic_DNA"/>
</dbReference>
<dbReference type="Pfam" id="PF00579">
    <property type="entry name" value="tRNA-synt_1b"/>
    <property type="match status" value="1"/>
</dbReference>
<dbReference type="Gene3D" id="3.40.50.620">
    <property type="entry name" value="HUPs"/>
    <property type="match status" value="1"/>
</dbReference>
<dbReference type="GO" id="GO:0006437">
    <property type="term" value="P:tyrosyl-tRNA aminoacylation"/>
    <property type="evidence" value="ECO:0007669"/>
    <property type="project" value="UniProtKB-UniRule"/>
</dbReference>
<dbReference type="InterPro" id="IPR002307">
    <property type="entry name" value="Tyr-tRNA-ligase"/>
</dbReference>
<dbReference type="NCBIfam" id="TIGR00234">
    <property type="entry name" value="tyrS"/>
    <property type="match status" value="1"/>
</dbReference>
<evidence type="ECO:0000256" key="11">
    <source>
        <dbReference type="RuleBase" id="RU363036"/>
    </source>
</evidence>
<proteinExistence type="inferred from homology"/>
<comment type="catalytic activity">
    <reaction evidence="8">
        <text>tRNA(Tyr) + L-tyrosine + ATP = L-tyrosyl-tRNA(Tyr) + AMP + diphosphate + H(+)</text>
        <dbReference type="Rhea" id="RHEA:10220"/>
        <dbReference type="Rhea" id="RHEA-COMP:9706"/>
        <dbReference type="Rhea" id="RHEA-COMP:9707"/>
        <dbReference type="ChEBI" id="CHEBI:15378"/>
        <dbReference type="ChEBI" id="CHEBI:30616"/>
        <dbReference type="ChEBI" id="CHEBI:33019"/>
        <dbReference type="ChEBI" id="CHEBI:58315"/>
        <dbReference type="ChEBI" id="CHEBI:78442"/>
        <dbReference type="ChEBI" id="CHEBI:78536"/>
        <dbReference type="ChEBI" id="CHEBI:456215"/>
        <dbReference type="EC" id="6.1.1.1"/>
    </reaction>
</comment>
<evidence type="ECO:0000313" key="13">
    <source>
        <dbReference type="EMBL" id="PIS39256.1"/>
    </source>
</evidence>
<evidence type="ECO:0000256" key="3">
    <source>
        <dbReference type="ARBA" id="ARBA00022741"/>
    </source>
</evidence>
<evidence type="ECO:0000256" key="7">
    <source>
        <dbReference type="ARBA" id="ARBA00023146"/>
    </source>
</evidence>
<dbReference type="GO" id="GO:0004831">
    <property type="term" value="F:tyrosine-tRNA ligase activity"/>
    <property type="evidence" value="ECO:0007669"/>
    <property type="project" value="UniProtKB-UniRule"/>
</dbReference>
<dbReference type="PANTHER" id="PTHR11766:SF1">
    <property type="entry name" value="TYROSINE--TRNA LIGASE"/>
    <property type="match status" value="1"/>
</dbReference>
<dbReference type="CDD" id="cd00165">
    <property type="entry name" value="S4"/>
    <property type="match status" value="1"/>
</dbReference>
<name>A0A2H0YLE6_9BACT</name>
<evidence type="ECO:0000256" key="9">
    <source>
        <dbReference type="NCBIfam" id="TIGR00234"/>
    </source>
</evidence>
<dbReference type="Gene3D" id="3.10.290.10">
    <property type="entry name" value="RNA-binding S4 domain"/>
    <property type="match status" value="1"/>
</dbReference>
<dbReference type="InterPro" id="IPR002305">
    <property type="entry name" value="aa-tRNA-synth_Ic"/>
</dbReference>
<dbReference type="InterPro" id="IPR024088">
    <property type="entry name" value="Tyr-tRNA-ligase_bac-type"/>
</dbReference>
<keyword evidence="2 11" id="KW-0436">Ligase</keyword>